<keyword evidence="1" id="KW-1133">Transmembrane helix</keyword>
<protein>
    <submittedName>
        <fullName evidence="2">NnrS protein</fullName>
    </submittedName>
</protein>
<feature type="transmembrane region" description="Helical" evidence="1">
    <location>
        <begin position="219"/>
        <end position="237"/>
    </location>
</feature>
<name>A0A011PKD8_9PROT</name>
<feature type="transmembrane region" description="Helical" evidence="1">
    <location>
        <begin position="361"/>
        <end position="383"/>
    </location>
</feature>
<proteinExistence type="predicted"/>
<feature type="transmembrane region" description="Helical" evidence="1">
    <location>
        <begin position="273"/>
        <end position="296"/>
    </location>
</feature>
<feature type="transmembrane region" description="Helical" evidence="1">
    <location>
        <begin position="21"/>
        <end position="47"/>
    </location>
</feature>
<organism evidence="2 3">
    <name type="scientific">Candidatus Accumulibacter appositus</name>
    <dbReference type="NCBI Taxonomy" id="1454003"/>
    <lineage>
        <taxon>Bacteria</taxon>
        <taxon>Pseudomonadati</taxon>
        <taxon>Pseudomonadota</taxon>
        <taxon>Betaproteobacteria</taxon>
        <taxon>Candidatus Accumulibacter</taxon>
    </lineage>
</organism>
<keyword evidence="1" id="KW-0812">Transmembrane</keyword>
<dbReference type="EMBL" id="JEMX01000098">
    <property type="protein sequence ID" value="EXI77467.1"/>
    <property type="molecule type" value="Genomic_DNA"/>
</dbReference>
<dbReference type="STRING" id="1454003.AW10_03821"/>
<feature type="transmembrane region" description="Helical" evidence="1">
    <location>
        <begin position="151"/>
        <end position="173"/>
    </location>
</feature>
<dbReference type="InterPro" id="IPR010266">
    <property type="entry name" value="NnrS"/>
</dbReference>
<gene>
    <name evidence="2" type="ORF">AW10_03821</name>
</gene>
<evidence type="ECO:0000256" key="1">
    <source>
        <dbReference type="SAM" id="Phobius"/>
    </source>
</evidence>
<accession>A0A011PKD8</accession>
<dbReference type="Pfam" id="PF05940">
    <property type="entry name" value="NnrS"/>
    <property type="match status" value="1"/>
</dbReference>
<comment type="caution">
    <text evidence="2">The sequence shown here is derived from an EMBL/GenBank/DDBJ whole genome shotgun (WGS) entry which is preliminary data.</text>
</comment>
<feature type="transmembrane region" description="Helical" evidence="1">
    <location>
        <begin position="120"/>
        <end position="139"/>
    </location>
</feature>
<feature type="transmembrane region" description="Helical" evidence="1">
    <location>
        <begin position="302"/>
        <end position="320"/>
    </location>
</feature>
<dbReference type="PATRIC" id="fig|1454003.3.peg.3881"/>
<sequence>MSKPLTIDDRQPPREAPAAKFALWALGFRPFYLLASVFAALSIPLWVAQYAGYLPAALAHSPAWHGHEMLFGYTLAVIAGFLFTAGRNWTGQPTPTGGALLAFALLWVAGRLLMLTPYALAAAVVNAAFPVAVAIALAIPLWKSRNRRNYFFVPLLLLLGTAVLALHLSWLGVLAWPEGASLLVGLDVVLFIIAVMGGRVIPMFTNNGIPGTQASRHPLIEKLALGSVLLLLAADLLAAPAALIALIALVAALAHSARLYLWQPWRTLRTPLVWVLHAAYAWIVVYLVLRALAALGLVAEPLALHALTIGAIGGMTLGMMTRTARGHTGRPLVADGYEIAAYLLVLCAALIRVFGGMIFPGAYLGTLIGSGICWSLAFALYAIRYWPVLSRARLDGKPG</sequence>
<feature type="transmembrane region" description="Helical" evidence="1">
    <location>
        <begin position="179"/>
        <end position="198"/>
    </location>
</feature>
<reference evidence="2 3" key="1">
    <citation type="submission" date="2014-02" db="EMBL/GenBank/DDBJ databases">
        <title>Expanding our view of genomic diversity in Candidatus Accumulibacter clades.</title>
        <authorList>
            <person name="Skennerton C.T."/>
            <person name="Barr J.J."/>
            <person name="Slater F.R."/>
            <person name="Bond P.L."/>
            <person name="Tyson G.W."/>
        </authorList>
    </citation>
    <scope>NUCLEOTIDE SEQUENCE [LARGE SCALE GENOMIC DNA]</scope>
    <source>
        <strain evidence="3">BA-92</strain>
    </source>
</reference>
<feature type="transmembrane region" description="Helical" evidence="1">
    <location>
        <begin position="97"/>
        <end position="114"/>
    </location>
</feature>
<feature type="transmembrane region" description="Helical" evidence="1">
    <location>
        <begin position="332"/>
        <end position="355"/>
    </location>
</feature>
<keyword evidence="1" id="KW-0472">Membrane</keyword>
<dbReference type="Proteomes" id="UP000021816">
    <property type="component" value="Unassembled WGS sequence"/>
</dbReference>
<evidence type="ECO:0000313" key="2">
    <source>
        <dbReference type="EMBL" id="EXI77467.1"/>
    </source>
</evidence>
<dbReference type="AlphaFoldDB" id="A0A011PKD8"/>
<evidence type="ECO:0000313" key="3">
    <source>
        <dbReference type="Proteomes" id="UP000021816"/>
    </source>
</evidence>
<feature type="transmembrane region" description="Helical" evidence="1">
    <location>
        <begin position="67"/>
        <end position="85"/>
    </location>
</feature>